<feature type="domain" description="D-isomer specific 2-hydroxyacid dehydrogenase NAD-binding" evidence="3">
    <location>
        <begin position="105"/>
        <end position="276"/>
    </location>
</feature>
<evidence type="ECO:0000256" key="2">
    <source>
        <dbReference type="ARBA" id="ARBA00023027"/>
    </source>
</evidence>
<dbReference type="InterPro" id="IPR050223">
    <property type="entry name" value="D-isomer_2-hydroxyacid_DH"/>
</dbReference>
<dbReference type="SUPFAM" id="SSF51735">
    <property type="entry name" value="NAD(P)-binding Rossmann-fold domains"/>
    <property type="match status" value="1"/>
</dbReference>
<dbReference type="Proteomes" id="UP000635606">
    <property type="component" value="Unassembled WGS sequence"/>
</dbReference>
<dbReference type="InterPro" id="IPR036291">
    <property type="entry name" value="NAD(P)-bd_dom_sf"/>
</dbReference>
<dbReference type="GO" id="GO:0051287">
    <property type="term" value="F:NAD binding"/>
    <property type="evidence" value="ECO:0007669"/>
    <property type="project" value="InterPro"/>
</dbReference>
<dbReference type="AlphaFoldDB" id="A0A8J4A4Q9"/>
<dbReference type="GO" id="GO:0016618">
    <property type="term" value="F:hydroxypyruvate reductase [NAD(P)H] activity"/>
    <property type="evidence" value="ECO:0007669"/>
    <property type="project" value="TreeGrafter"/>
</dbReference>
<dbReference type="GO" id="GO:0030267">
    <property type="term" value="F:glyoxylate reductase (NADPH) activity"/>
    <property type="evidence" value="ECO:0007669"/>
    <property type="project" value="TreeGrafter"/>
</dbReference>
<dbReference type="PANTHER" id="PTHR10996:SF178">
    <property type="entry name" value="2-HYDROXYACID DEHYDROGENASE YGL185C-RELATED"/>
    <property type="match status" value="1"/>
</dbReference>
<dbReference type="EMBL" id="BOPH01000104">
    <property type="protein sequence ID" value="GIJ72696.1"/>
    <property type="molecule type" value="Genomic_DNA"/>
</dbReference>
<dbReference type="RefSeq" id="WP_203932549.1">
    <property type="nucleotide sequence ID" value="NZ_BOPH01000104.1"/>
</dbReference>
<dbReference type="InterPro" id="IPR006140">
    <property type="entry name" value="D-isomer_DH_NAD-bd"/>
</dbReference>
<dbReference type="PANTHER" id="PTHR10996">
    <property type="entry name" value="2-HYDROXYACID DEHYDROGENASE-RELATED"/>
    <property type="match status" value="1"/>
</dbReference>
<evidence type="ECO:0000259" key="3">
    <source>
        <dbReference type="Pfam" id="PF02826"/>
    </source>
</evidence>
<accession>A0A8J4A4Q9</accession>
<comment type="caution">
    <text evidence="4">The sequence shown here is derived from an EMBL/GenBank/DDBJ whole genome shotgun (WGS) entry which is preliminary data.</text>
</comment>
<organism evidence="4 5">
    <name type="scientific">Virgisporangium ochraceum</name>
    <dbReference type="NCBI Taxonomy" id="65505"/>
    <lineage>
        <taxon>Bacteria</taxon>
        <taxon>Bacillati</taxon>
        <taxon>Actinomycetota</taxon>
        <taxon>Actinomycetes</taxon>
        <taxon>Micromonosporales</taxon>
        <taxon>Micromonosporaceae</taxon>
        <taxon>Virgisporangium</taxon>
    </lineage>
</organism>
<evidence type="ECO:0000313" key="4">
    <source>
        <dbReference type="EMBL" id="GIJ72696.1"/>
    </source>
</evidence>
<dbReference type="Pfam" id="PF02826">
    <property type="entry name" value="2-Hacid_dh_C"/>
    <property type="match status" value="1"/>
</dbReference>
<keyword evidence="5" id="KW-1185">Reference proteome</keyword>
<dbReference type="GO" id="GO:0005829">
    <property type="term" value="C:cytosol"/>
    <property type="evidence" value="ECO:0007669"/>
    <property type="project" value="TreeGrafter"/>
</dbReference>
<name>A0A8J4A4Q9_9ACTN</name>
<keyword evidence="1" id="KW-0560">Oxidoreductase</keyword>
<protein>
    <submittedName>
        <fullName evidence="4">2-hydroxyacid dehydrogenase</fullName>
    </submittedName>
</protein>
<gene>
    <name evidence="4" type="ORF">Voc01_076130</name>
</gene>
<sequence length="303" mass="32916">MHVLVARGAADLRGLRRRFPGLRLSEFEKWPDVGQAVRHEVCGVVLRSTPRITEKDLLDLPALRWVIRPGSGTDNIDLTALRRRGITFVRRPEISADAIAEIALMSTLVVLRRAAEGFRGLTAGVHLKARCMGRTLAGSRVAIWGAGPVGRATGLLFDRYGAAVRYARWPSNPGHLAQADADRLRAESDIHVVALPLRPETTGIVDAAWLAKAAPRRPVLTCVGRMETLDLVGVAAALRAGQLFGLAIDPVDDEHVMAVGELLSAAPNVFVTPHVGGQRGDVRTELDRWVEGSIAERLEEVRV</sequence>
<keyword evidence="2" id="KW-0520">NAD</keyword>
<reference evidence="4" key="1">
    <citation type="submission" date="2021-01" db="EMBL/GenBank/DDBJ databases">
        <title>Whole genome shotgun sequence of Virgisporangium ochraceum NBRC 16418.</title>
        <authorList>
            <person name="Komaki H."/>
            <person name="Tamura T."/>
        </authorList>
    </citation>
    <scope>NUCLEOTIDE SEQUENCE</scope>
    <source>
        <strain evidence="4">NBRC 16418</strain>
    </source>
</reference>
<evidence type="ECO:0000256" key="1">
    <source>
        <dbReference type="ARBA" id="ARBA00023002"/>
    </source>
</evidence>
<proteinExistence type="predicted"/>
<dbReference type="Gene3D" id="3.40.50.720">
    <property type="entry name" value="NAD(P)-binding Rossmann-like Domain"/>
    <property type="match status" value="2"/>
</dbReference>
<evidence type="ECO:0000313" key="5">
    <source>
        <dbReference type="Proteomes" id="UP000635606"/>
    </source>
</evidence>
<dbReference type="SUPFAM" id="SSF52283">
    <property type="entry name" value="Formate/glycerate dehydrogenase catalytic domain-like"/>
    <property type="match status" value="1"/>
</dbReference>